<dbReference type="AlphaFoldDB" id="A0A7W4TNV0"/>
<organism evidence="2 3">
    <name type="scientific">Kineococcus radiotolerans</name>
    <dbReference type="NCBI Taxonomy" id="131568"/>
    <lineage>
        <taxon>Bacteria</taxon>
        <taxon>Bacillati</taxon>
        <taxon>Actinomycetota</taxon>
        <taxon>Actinomycetes</taxon>
        <taxon>Kineosporiales</taxon>
        <taxon>Kineosporiaceae</taxon>
        <taxon>Kineococcus</taxon>
    </lineage>
</organism>
<dbReference type="InterPro" id="IPR001173">
    <property type="entry name" value="Glyco_trans_2-like"/>
</dbReference>
<protein>
    <submittedName>
        <fullName evidence="2">Glycosyltransferase involved in cell wall biosynthesis</fullName>
    </submittedName>
</protein>
<dbReference type="SUPFAM" id="SSF53448">
    <property type="entry name" value="Nucleotide-diphospho-sugar transferases"/>
    <property type="match status" value="1"/>
</dbReference>
<proteinExistence type="predicted"/>
<feature type="domain" description="Glycosyltransferase 2-like" evidence="1">
    <location>
        <begin position="21"/>
        <end position="133"/>
    </location>
</feature>
<dbReference type="Gene3D" id="3.90.550.10">
    <property type="entry name" value="Spore Coat Polysaccharide Biosynthesis Protein SpsA, Chain A"/>
    <property type="match status" value="1"/>
</dbReference>
<dbReference type="InterPro" id="IPR050834">
    <property type="entry name" value="Glycosyltransf_2"/>
</dbReference>
<dbReference type="CDD" id="cd00761">
    <property type="entry name" value="Glyco_tranf_GTA_type"/>
    <property type="match status" value="1"/>
</dbReference>
<dbReference type="PANTHER" id="PTHR43685:SF2">
    <property type="entry name" value="GLYCOSYLTRANSFERASE 2-LIKE DOMAIN-CONTAINING PROTEIN"/>
    <property type="match status" value="1"/>
</dbReference>
<dbReference type="Proteomes" id="UP000533269">
    <property type="component" value="Unassembled WGS sequence"/>
</dbReference>
<evidence type="ECO:0000313" key="2">
    <source>
        <dbReference type="EMBL" id="MBB2901993.1"/>
    </source>
</evidence>
<name>A0A7W4TNV0_KINRA</name>
<dbReference type="GO" id="GO:0016740">
    <property type="term" value="F:transferase activity"/>
    <property type="evidence" value="ECO:0007669"/>
    <property type="project" value="UniProtKB-KW"/>
</dbReference>
<gene>
    <name evidence="2" type="ORF">FHR75_002808</name>
</gene>
<evidence type="ECO:0000259" key="1">
    <source>
        <dbReference type="Pfam" id="PF00535"/>
    </source>
</evidence>
<keyword evidence="2" id="KW-0808">Transferase</keyword>
<reference evidence="2 3" key="1">
    <citation type="submission" date="2020-08" db="EMBL/GenBank/DDBJ databases">
        <title>The Agave Microbiome: Exploring the role of microbial communities in plant adaptations to desert environments.</title>
        <authorList>
            <person name="Partida-Martinez L.P."/>
        </authorList>
    </citation>
    <scope>NUCLEOTIDE SEQUENCE [LARGE SCALE GENOMIC DNA]</scope>
    <source>
        <strain evidence="2 3">AS2.23</strain>
    </source>
</reference>
<accession>A0A7W4TNV0</accession>
<dbReference type="InterPro" id="IPR029044">
    <property type="entry name" value="Nucleotide-diphossugar_trans"/>
</dbReference>
<reference evidence="2 3" key="2">
    <citation type="submission" date="2020-08" db="EMBL/GenBank/DDBJ databases">
        <authorList>
            <person name="Partida-Martinez L."/>
            <person name="Huntemann M."/>
            <person name="Clum A."/>
            <person name="Wang J."/>
            <person name="Palaniappan K."/>
            <person name="Ritter S."/>
            <person name="Chen I.-M."/>
            <person name="Stamatis D."/>
            <person name="Reddy T."/>
            <person name="O'Malley R."/>
            <person name="Daum C."/>
            <person name="Shapiro N."/>
            <person name="Ivanova N."/>
            <person name="Kyrpides N."/>
            <person name="Woyke T."/>
        </authorList>
    </citation>
    <scope>NUCLEOTIDE SEQUENCE [LARGE SCALE GENOMIC DNA]</scope>
    <source>
        <strain evidence="2 3">AS2.23</strain>
    </source>
</reference>
<dbReference type="PANTHER" id="PTHR43685">
    <property type="entry name" value="GLYCOSYLTRANSFERASE"/>
    <property type="match status" value="1"/>
</dbReference>
<dbReference type="Pfam" id="PF00535">
    <property type="entry name" value="Glycos_transf_2"/>
    <property type="match status" value="1"/>
</dbReference>
<dbReference type="RefSeq" id="WP_183391892.1">
    <property type="nucleotide sequence ID" value="NZ_JACHVY010000002.1"/>
</dbReference>
<evidence type="ECO:0000313" key="3">
    <source>
        <dbReference type="Proteomes" id="UP000533269"/>
    </source>
</evidence>
<comment type="caution">
    <text evidence="2">The sequence shown here is derived from an EMBL/GenBank/DDBJ whole genome shotgun (WGS) entry which is preliminary data.</text>
</comment>
<dbReference type="EMBL" id="JACHVY010000002">
    <property type="protein sequence ID" value="MBB2901993.1"/>
    <property type="molecule type" value="Genomic_DNA"/>
</dbReference>
<sequence>MTPPDQTIRATPAISDLPRVSVVVPVHDGAELLRTCVRAVLDQDYPPELVDVLVVDNASTEDIAAALPDDPRVRLLHEPVPGSYRARNAALPHVRGDVVAFTDADCRPHPDWLSRGVAALRSEPDVAMVGGRVDLVFREGRPVTAWEVYEAAHAFPQRDYLAKQQFAVTANVLTWRATLDRVGGFDDRLASRGDAEWGQRVARSGGKQLYAEDAVVDHPARATWKEMCGKTLRVARGRRDVDLARSRGRRHFLGVAAAHVRLGAVGVARPAAPREFRPTRWATARYVAAYSTARVLFVGVNLATGIRPGHAASRQGVSR</sequence>